<dbReference type="RefSeq" id="WP_155454667.1">
    <property type="nucleotide sequence ID" value="NZ_WNKX01000009.1"/>
</dbReference>
<feature type="transmembrane region" description="Helical" evidence="8">
    <location>
        <begin position="25"/>
        <end position="44"/>
    </location>
</feature>
<evidence type="ECO:0000256" key="5">
    <source>
        <dbReference type="ARBA" id="ARBA00022692"/>
    </source>
</evidence>
<evidence type="ECO:0000256" key="1">
    <source>
        <dbReference type="ARBA" id="ARBA00004651"/>
    </source>
</evidence>
<keyword evidence="3" id="KW-0813">Transport</keyword>
<proteinExistence type="inferred from homology"/>
<gene>
    <name evidence="9" type="ORF">GM658_14010</name>
</gene>
<sequence length="245" mass="25716">MSHPLSEPDVAAHHEPSWRAGLKDGMPPLFGIAAWGMVVGVAMVKSGLSVMQALGMTLVVFAGSAQLAALPLIAAAAPIWVIFVTSVVVNLRFVIFAALLAPHFAKLSLLRRFFYGYGTGDLTTALYLQRFPSEKPEEGKLSYLRGLLYPNWIAWQGGSIAGIFLGSAVPPEWGLGFAGTLAIVCLAVPMVATRPALVGALAAAVTAVLAHALPYKLGLLAGVVVGMVTAMVVEGQIERRKAANV</sequence>
<dbReference type="GO" id="GO:1903785">
    <property type="term" value="P:L-valine transmembrane transport"/>
    <property type="evidence" value="ECO:0007669"/>
    <property type="project" value="TreeGrafter"/>
</dbReference>
<evidence type="ECO:0000256" key="7">
    <source>
        <dbReference type="ARBA" id="ARBA00023136"/>
    </source>
</evidence>
<name>A0A6L6QJ92_9BURK</name>
<feature type="transmembrane region" description="Helical" evidence="8">
    <location>
        <begin position="215"/>
        <end position="233"/>
    </location>
</feature>
<comment type="similarity">
    <text evidence="2">Belongs to the AzlC family.</text>
</comment>
<organism evidence="9 10">
    <name type="scientific">Massilia eburnea</name>
    <dbReference type="NCBI Taxonomy" id="1776165"/>
    <lineage>
        <taxon>Bacteria</taxon>
        <taxon>Pseudomonadati</taxon>
        <taxon>Pseudomonadota</taxon>
        <taxon>Betaproteobacteria</taxon>
        <taxon>Burkholderiales</taxon>
        <taxon>Oxalobacteraceae</taxon>
        <taxon>Telluria group</taxon>
        <taxon>Massilia</taxon>
    </lineage>
</organism>
<comment type="caution">
    <text evidence="9">The sequence shown here is derived from an EMBL/GenBank/DDBJ whole genome shotgun (WGS) entry which is preliminary data.</text>
</comment>
<evidence type="ECO:0000256" key="8">
    <source>
        <dbReference type="SAM" id="Phobius"/>
    </source>
</evidence>
<evidence type="ECO:0000256" key="6">
    <source>
        <dbReference type="ARBA" id="ARBA00022989"/>
    </source>
</evidence>
<dbReference type="EMBL" id="WNKX01000009">
    <property type="protein sequence ID" value="MTW11716.1"/>
    <property type="molecule type" value="Genomic_DNA"/>
</dbReference>
<dbReference type="PANTHER" id="PTHR34979">
    <property type="entry name" value="INNER MEMBRANE PROTEIN YGAZ"/>
    <property type="match status" value="1"/>
</dbReference>
<dbReference type="InterPro" id="IPR011606">
    <property type="entry name" value="Brnchd-chn_aa_trnsp_permease"/>
</dbReference>
<evidence type="ECO:0000256" key="2">
    <source>
        <dbReference type="ARBA" id="ARBA00010735"/>
    </source>
</evidence>
<reference evidence="9 10" key="1">
    <citation type="submission" date="2019-11" db="EMBL/GenBank/DDBJ databases">
        <title>Type strains purchased from KCTC, JCM and DSMZ.</title>
        <authorList>
            <person name="Lu H."/>
        </authorList>
    </citation>
    <scope>NUCLEOTIDE SEQUENCE [LARGE SCALE GENOMIC DNA]</scope>
    <source>
        <strain evidence="9 10">JCM 31587</strain>
    </source>
</reference>
<feature type="transmembrane region" description="Helical" evidence="8">
    <location>
        <begin position="152"/>
        <end position="169"/>
    </location>
</feature>
<accession>A0A6L6QJ92</accession>
<evidence type="ECO:0000313" key="9">
    <source>
        <dbReference type="EMBL" id="MTW11716.1"/>
    </source>
</evidence>
<evidence type="ECO:0000256" key="4">
    <source>
        <dbReference type="ARBA" id="ARBA00022475"/>
    </source>
</evidence>
<comment type="subcellular location">
    <subcellularLocation>
        <location evidence="1">Cell membrane</location>
        <topology evidence="1">Multi-pass membrane protein</topology>
    </subcellularLocation>
</comment>
<feature type="transmembrane region" description="Helical" evidence="8">
    <location>
        <begin position="53"/>
        <end position="73"/>
    </location>
</feature>
<dbReference type="Pfam" id="PF03591">
    <property type="entry name" value="AzlC"/>
    <property type="match status" value="1"/>
</dbReference>
<feature type="transmembrane region" description="Helical" evidence="8">
    <location>
        <begin position="79"/>
        <end position="101"/>
    </location>
</feature>
<keyword evidence="5 8" id="KW-0812">Transmembrane</keyword>
<evidence type="ECO:0000256" key="3">
    <source>
        <dbReference type="ARBA" id="ARBA00022448"/>
    </source>
</evidence>
<protein>
    <submittedName>
        <fullName evidence="9">Branched-chain amino acid ABC transporter permease</fullName>
    </submittedName>
</protein>
<dbReference type="Proteomes" id="UP000472320">
    <property type="component" value="Unassembled WGS sequence"/>
</dbReference>
<dbReference type="AlphaFoldDB" id="A0A6L6QJ92"/>
<dbReference type="PANTHER" id="PTHR34979:SF1">
    <property type="entry name" value="INNER MEMBRANE PROTEIN YGAZ"/>
    <property type="match status" value="1"/>
</dbReference>
<keyword evidence="7 8" id="KW-0472">Membrane</keyword>
<dbReference type="OrthoDB" id="9179311at2"/>
<evidence type="ECO:0000313" key="10">
    <source>
        <dbReference type="Proteomes" id="UP000472320"/>
    </source>
</evidence>
<dbReference type="GO" id="GO:0005886">
    <property type="term" value="C:plasma membrane"/>
    <property type="evidence" value="ECO:0007669"/>
    <property type="project" value="UniProtKB-SubCell"/>
</dbReference>
<keyword evidence="4" id="KW-1003">Cell membrane</keyword>
<feature type="transmembrane region" description="Helical" evidence="8">
    <location>
        <begin position="181"/>
        <end position="209"/>
    </location>
</feature>
<feature type="transmembrane region" description="Helical" evidence="8">
    <location>
        <begin position="113"/>
        <end position="132"/>
    </location>
</feature>
<keyword evidence="6 8" id="KW-1133">Transmembrane helix</keyword>
<keyword evidence="10" id="KW-1185">Reference proteome</keyword>